<name>A0A0W0S7Y4_9GAMM</name>
<evidence type="ECO:0000256" key="1">
    <source>
        <dbReference type="ARBA" id="ARBA00004429"/>
    </source>
</evidence>
<evidence type="ECO:0000313" key="14">
    <source>
        <dbReference type="Proteomes" id="UP000277577"/>
    </source>
</evidence>
<evidence type="ECO:0000256" key="3">
    <source>
        <dbReference type="ARBA" id="ARBA00022519"/>
    </source>
</evidence>
<keyword evidence="14" id="KW-1185">Reference proteome</keyword>
<feature type="transmembrane region" description="Helical" evidence="8">
    <location>
        <begin position="111"/>
        <end position="134"/>
    </location>
</feature>
<feature type="transmembrane region" description="Helical" evidence="8">
    <location>
        <begin position="49"/>
        <end position="68"/>
    </location>
</feature>
<keyword evidence="5 8" id="KW-0812">Transmembrane</keyword>
<dbReference type="GO" id="GO:0009244">
    <property type="term" value="P:lipopolysaccharide core region biosynthetic process"/>
    <property type="evidence" value="ECO:0007669"/>
    <property type="project" value="TreeGrafter"/>
</dbReference>
<dbReference type="Pfam" id="PF08019">
    <property type="entry name" value="EptA_B_N"/>
    <property type="match status" value="1"/>
</dbReference>
<keyword evidence="2" id="KW-1003">Cell membrane</keyword>
<dbReference type="EC" id="2.7.-.-" evidence="12"/>
<dbReference type="EMBL" id="LNXW01000013">
    <property type="protein sequence ID" value="KTC79408.1"/>
    <property type="molecule type" value="Genomic_DNA"/>
</dbReference>
<dbReference type="PATRIC" id="fig|28084.5.peg.1555"/>
<dbReference type="CDD" id="cd16017">
    <property type="entry name" value="LptA"/>
    <property type="match status" value="1"/>
</dbReference>
<evidence type="ECO:0000313" key="13">
    <source>
        <dbReference type="Proteomes" id="UP000054921"/>
    </source>
</evidence>
<feature type="transmembrane region" description="Helical" evidence="8">
    <location>
        <begin position="80"/>
        <end position="104"/>
    </location>
</feature>
<dbReference type="InterPro" id="IPR000917">
    <property type="entry name" value="Sulfatase_N"/>
</dbReference>
<evidence type="ECO:0000256" key="6">
    <source>
        <dbReference type="ARBA" id="ARBA00022989"/>
    </source>
</evidence>
<dbReference type="Proteomes" id="UP000054921">
    <property type="component" value="Unassembled WGS sequence"/>
</dbReference>
<feature type="domain" description="Sulfatase N-terminal" evidence="9">
    <location>
        <begin position="271"/>
        <end position="556"/>
    </location>
</feature>
<feature type="domain" description="Phosphoethanolamine transferase N-terminal" evidence="10">
    <location>
        <begin position="96"/>
        <end position="239"/>
    </location>
</feature>
<evidence type="ECO:0000313" key="12">
    <source>
        <dbReference type="EMBL" id="VEB37199.1"/>
    </source>
</evidence>
<evidence type="ECO:0000256" key="8">
    <source>
        <dbReference type="SAM" id="Phobius"/>
    </source>
</evidence>
<dbReference type="InterPro" id="IPR017850">
    <property type="entry name" value="Alkaline_phosphatase_core_sf"/>
</dbReference>
<dbReference type="GO" id="GO:0005886">
    <property type="term" value="C:plasma membrane"/>
    <property type="evidence" value="ECO:0007669"/>
    <property type="project" value="UniProtKB-SubCell"/>
</dbReference>
<dbReference type="InterPro" id="IPR012549">
    <property type="entry name" value="EptA-like_N"/>
</dbReference>
<evidence type="ECO:0000256" key="2">
    <source>
        <dbReference type="ARBA" id="ARBA00022475"/>
    </source>
</evidence>
<keyword evidence="7 8" id="KW-0472">Membrane</keyword>
<dbReference type="PANTHER" id="PTHR30443:SF0">
    <property type="entry name" value="PHOSPHOETHANOLAMINE TRANSFERASE EPTA"/>
    <property type="match status" value="1"/>
</dbReference>
<dbReference type="InterPro" id="IPR040423">
    <property type="entry name" value="PEA_transferase"/>
</dbReference>
<reference evidence="11 13" key="1">
    <citation type="submission" date="2015-11" db="EMBL/GenBank/DDBJ databases">
        <title>Genomic analysis of 38 Legionella species identifies large and diverse effector repertoires.</title>
        <authorList>
            <person name="Burstein D."/>
            <person name="Amaro F."/>
            <person name="Zusman T."/>
            <person name="Lifshitz Z."/>
            <person name="Cohen O."/>
            <person name="Gilbert J.A."/>
            <person name="Pupko T."/>
            <person name="Shuman H.A."/>
            <person name="Segal G."/>
        </authorList>
    </citation>
    <scope>NUCLEOTIDE SEQUENCE [LARGE SCALE GENOMIC DNA]</scope>
    <source>
        <strain evidence="11 13">ORW</strain>
    </source>
</reference>
<dbReference type="NCBIfam" id="NF028537">
    <property type="entry name" value="P_eth_NH2_trans"/>
    <property type="match status" value="1"/>
</dbReference>
<organism evidence="11 13">
    <name type="scientific">Legionella cherrii</name>
    <dbReference type="NCBI Taxonomy" id="28084"/>
    <lineage>
        <taxon>Bacteria</taxon>
        <taxon>Pseudomonadati</taxon>
        <taxon>Pseudomonadota</taxon>
        <taxon>Gammaproteobacteria</taxon>
        <taxon>Legionellales</taxon>
        <taxon>Legionellaceae</taxon>
        <taxon>Legionella</taxon>
    </lineage>
</organism>
<keyword evidence="3" id="KW-0997">Cell inner membrane</keyword>
<dbReference type="Proteomes" id="UP000277577">
    <property type="component" value="Chromosome"/>
</dbReference>
<protein>
    <submittedName>
        <fullName evidence="11">Sulfatase</fullName>
        <ecNumber evidence="12">2.7.-.-</ecNumber>
    </submittedName>
</protein>
<evidence type="ECO:0000259" key="10">
    <source>
        <dbReference type="Pfam" id="PF08019"/>
    </source>
</evidence>
<gene>
    <name evidence="12" type="primary">eptA</name>
    <name evidence="11" type="ORF">Lche_1428</name>
    <name evidence="12" type="ORF">NCTC11976_02094</name>
</gene>
<feature type="transmembrane region" description="Helical" evidence="8">
    <location>
        <begin position="186"/>
        <end position="209"/>
    </location>
</feature>
<dbReference type="EMBL" id="LR134173">
    <property type="protein sequence ID" value="VEB37199.1"/>
    <property type="molecule type" value="Genomic_DNA"/>
</dbReference>
<evidence type="ECO:0000256" key="4">
    <source>
        <dbReference type="ARBA" id="ARBA00022679"/>
    </source>
</evidence>
<feature type="transmembrane region" description="Helical" evidence="8">
    <location>
        <begin position="154"/>
        <end position="174"/>
    </location>
</feature>
<evidence type="ECO:0000313" key="11">
    <source>
        <dbReference type="EMBL" id="KTC79408.1"/>
    </source>
</evidence>
<dbReference type="PANTHER" id="PTHR30443">
    <property type="entry name" value="INNER MEMBRANE PROTEIN"/>
    <property type="match status" value="1"/>
</dbReference>
<keyword evidence="6 8" id="KW-1133">Transmembrane helix</keyword>
<dbReference type="Pfam" id="PF00884">
    <property type="entry name" value="Sulfatase"/>
    <property type="match status" value="1"/>
</dbReference>
<accession>A0A0W0S7Y4</accession>
<dbReference type="AlphaFoldDB" id="A0A0W0S7Y4"/>
<reference evidence="12 14" key="2">
    <citation type="submission" date="2018-12" db="EMBL/GenBank/DDBJ databases">
        <authorList>
            <consortium name="Pathogen Informatics"/>
        </authorList>
    </citation>
    <scope>NUCLEOTIDE SEQUENCE [LARGE SCALE GENOMIC DNA]</scope>
    <source>
        <strain evidence="12 14">NCTC11976</strain>
    </source>
</reference>
<dbReference type="Gene3D" id="3.40.720.10">
    <property type="entry name" value="Alkaline Phosphatase, subunit A"/>
    <property type="match status" value="1"/>
</dbReference>
<comment type="subcellular location">
    <subcellularLocation>
        <location evidence="1">Cell inner membrane</location>
        <topology evidence="1">Multi-pass membrane protein</topology>
    </subcellularLocation>
</comment>
<dbReference type="SUPFAM" id="SSF53649">
    <property type="entry name" value="Alkaline phosphatase-like"/>
    <property type="match status" value="1"/>
</dbReference>
<keyword evidence="4 12" id="KW-0808">Transferase</keyword>
<proteinExistence type="predicted"/>
<dbReference type="STRING" id="28084.Lche_1428"/>
<evidence type="ECO:0000256" key="5">
    <source>
        <dbReference type="ARBA" id="ARBA00022692"/>
    </source>
</evidence>
<dbReference type="InterPro" id="IPR058130">
    <property type="entry name" value="PEA_transf_C"/>
</dbReference>
<evidence type="ECO:0000259" key="9">
    <source>
        <dbReference type="Pfam" id="PF00884"/>
    </source>
</evidence>
<dbReference type="GO" id="GO:0016776">
    <property type="term" value="F:phosphotransferase activity, phosphate group as acceptor"/>
    <property type="evidence" value="ECO:0007669"/>
    <property type="project" value="TreeGrafter"/>
</dbReference>
<sequence length="573" mass="66200">MLSKSVSCSVKIKLNKNHYQILKKICKIRLYFEEKVIKTSRTSYWSSELITLVCSLFFTLACNSSFWTELLQGKDLANPYTWFIIFCTATAITGLQWFLLLLVINRWTFKWFTMGLLLVTSIAVYFMNTFHVYIDPTMITNVVSTDYQESSEFLQWRILPYFLFLGVLPCWIIWHIKIYKRSLPSYWAGRLGTIFLSLCMMFGGSWAIFHELGPIHRERKQIIYLITPLNIISSSTKAYWRARQARVDKTKIKIGTDAHKLPRPENSKPRVIILVVGETVRAGNWGLNGYHRQTTPELAKRQVINFSEVTSCGTTTAVSLPCMFSHYGMHAYNSAKIDQTESLLHLLDRTNVSVLWRDNQSGCKGVCEVSMFEKLKKDALCQNKRCYDEVLLHQLQERIINKKGDQLIILHMLGNHGPAYFERYPEQFKHWTPICETTDLSTCSQKALVNTYDNAILYTDSILAQAIDLLHNIKSHDTGLIYVSDHGESLGEHNLFLHGLPYFMAPDEQKKVPMILWLSEGLSKQLAMKENCLLNKQSDPISHDYLFSTLLSLFDVKAKEYNPKFDLIHSCRI</sequence>
<evidence type="ECO:0000256" key="7">
    <source>
        <dbReference type="ARBA" id="ARBA00023136"/>
    </source>
</evidence>